<keyword evidence="2" id="KW-1185">Reference proteome</keyword>
<dbReference type="HOGENOM" id="CLU_3166424_0_0_9"/>
<reference evidence="1" key="1">
    <citation type="submission" date="2013-01" db="EMBL/GenBank/DDBJ databases">
        <title>The Genome Sequence of Clostridium clostridioforme 90A6.</title>
        <authorList>
            <consortium name="The Broad Institute Genome Sequencing Platform"/>
            <person name="Earl A."/>
            <person name="Ward D."/>
            <person name="Feldgarden M."/>
            <person name="Gevers D."/>
            <person name="Courvalin P."/>
            <person name="Lambert T."/>
            <person name="Walker B."/>
            <person name="Young S.K."/>
            <person name="Zeng Q."/>
            <person name="Gargeya S."/>
            <person name="Fitzgerald M."/>
            <person name="Haas B."/>
            <person name="Abouelleil A."/>
            <person name="Alvarado L."/>
            <person name="Arachchi H.M."/>
            <person name="Berlin A.M."/>
            <person name="Chapman S.B."/>
            <person name="Dewar J."/>
            <person name="Goldberg J."/>
            <person name="Griggs A."/>
            <person name="Gujja S."/>
            <person name="Hansen M."/>
            <person name="Howarth C."/>
            <person name="Imamovic A."/>
            <person name="Larimer J."/>
            <person name="McCowan C."/>
            <person name="Murphy C."/>
            <person name="Neiman D."/>
            <person name="Pearson M."/>
            <person name="Priest M."/>
            <person name="Roberts A."/>
            <person name="Saif S."/>
            <person name="Shea T."/>
            <person name="Sisk P."/>
            <person name="Sykes S."/>
            <person name="Wortman J."/>
            <person name="Nusbaum C."/>
            <person name="Birren B."/>
        </authorList>
    </citation>
    <scope>NUCLEOTIDE SEQUENCE [LARGE SCALE GENOMIC DNA]</scope>
    <source>
        <strain evidence="1">90A6</strain>
    </source>
</reference>
<protein>
    <submittedName>
        <fullName evidence="1">Uncharacterized protein</fullName>
    </submittedName>
</protein>
<organism evidence="1 2">
    <name type="scientific">[Clostridium] clostridioforme 90A6</name>
    <dbReference type="NCBI Taxonomy" id="999406"/>
    <lineage>
        <taxon>Bacteria</taxon>
        <taxon>Bacillati</taxon>
        <taxon>Bacillota</taxon>
        <taxon>Clostridia</taxon>
        <taxon>Lachnospirales</taxon>
        <taxon>Lachnospiraceae</taxon>
        <taxon>Enterocloster</taxon>
    </lineage>
</organism>
<comment type="caution">
    <text evidence="1">The sequence shown here is derived from an EMBL/GenBank/DDBJ whole genome shotgun (WGS) entry which is preliminary data.</text>
</comment>
<accession>R0AZP9</accession>
<dbReference type="AlphaFoldDB" id="R0AZP9"/>
<dbReference type="RefSeq" id="WP_002585270.1">
    <property type="nucleotide sequence ID" value="NZ_KB851032.1"/>
</dbReference>
<sequence length="47" mass="5660">MKKEKIFSYYDGPVKDSGRTTEEIEKAIEKEKERCDKMTSWDEAYEH</sequence>
<gene>
    <name evidence="1" type="ORF">HMPREF1083_05669</name>
</gene>
<proteinExistence type="predicted"/>
<evidence type="ECO:0000313" key="1">
    <source>
        <dbReference type="EMBL" id="ENZ57641.1"/>
    </source>
</evidence>
<dbReference type="EMBL" id="AGYL01000068">
    <property type="protein sequence ID" value="ENZ57641.1"/>
    <property type="molecule type" value="Genomic_DNA"/>
</dbReference>
<name>R0AZP9_9FIRM</name>
<dbReference type="Proteomes" id="UP000013180">
    <property type="component" value="Unassembled WGS sequence"/>
</dbReference>
<evidence type="ECO:0000313" key="2">
    <source>
        <dbReference type="Proteomes" id="UP000013180"/>
    </source>
</evidence>
<dbReference type="PATRIC" id="fig|999406.3.peg.6168"/>